<keyword evidence="5 8" id="KW-0732">Signal</keyword>
<keyword evidence="4" id="KW-0812">Transmembrane</keyword>
<evidence type="ECO:0000256" key="8">
    <source>
        <dbReference type="SAM" id="SignalP"/>
    </source>
</evidence>
<evidence type="ECO:0000256" key="4">
    <source>
        <dbReference type="ARBA" id="ARBA00022692"/>
    </source>
</evidence>
<evidence type="ECO:0000256" key="2">
    <source>
        <dbReference type="ARBA" id="ARBA00008163"/>
    </source>
</evidence>
<proteinExistence type="inferred from homology"/>
<comment type="subcellular location">
    <subcellularLocation>
        <location evidence="1">Cell outer membrane</location>
        <topology evidence="1">Multi-pass membrane protein</topology>
    </subcellularLocation>
</comment>
<dbReference type="Gene3D" id="2.40.160.60">
    <property type="entry name" value="Outer membrane protein transport protein (OMPP1/FadL/TodX)"/>
    <property type="match status" value="1"/>
</dbReference>
<keyword evidence="10" id="KW-1185">Reference proteome</keyword>
<keyword evidence="7" id="KW-0998">Cell outer membrane</keyword>
<dbReference type="InterPro" id="IPR005017">
    <property type="entry name" value="OMPP1/FadL/TodX"/>
</dbReference>
<organism evidence="9 10">
    <name type="scientific">Guyparkeria halophila</name>
    <dbReference type="NCBI Taxonomy" id="47960"/>
    <lineage>
        <taxon>Bacteria</taxon>
        <taxon>Pseudomonadati</taxon>
        <taxon>Pseudomonadota</taxon>
        <taxon>Gammaproteobacteria</taxon>
        <taxon>Chromatiales</taxon>
        <taxon>Thioalkalibacteraceae</taxon>
        <taxon>Guyparkeria</taxon>
    </lineage>
</organism>
<evidence type="ECO:0000256" key="6">
    <source>
        <dbReference type="ARBA" id="ARBA00023136"/>
    </source>
</evidence>
<feature type="signal peptide" evidence="8">
    <location>
        <begin position="1"/>
        <end position="26"/>
    </location>
</feature>
<dbReference type="EMBL" id="CP046415">
    <property type="protein sequence ID" value="QGT78826.1"/>
    <property type="molecule type" value="Genomic_DNA"/>
</dbReference>
<keyword evidence="3" id="KW-1134">Transmembrane beta strand</keyword>
<comment type="similarity">
    <text evidence="2">Belongs to the OmpP1/FadL family.</text>
</comment>
<dbReference type="RefSeq" id="WP_156574385.1">
    <property type="nucleotide sequence ID" value="NZ_CP046415.1"/>
</dbReference>
<evidence type="ECO:0008006" key="11">
    <source>
        <dbReference type="Google" id="ProtNLM"/>
    </source>
</evidence>
<dbReference type="Proteomes" id="UP000427716">
    <property type="component" value="Chromosome"/>
</dbReference>
<dbReference type="KEGG" id="ghl:GM160_07905"/>
<name>A0A6I6CWQ7_9GAMM</name>
<accession>A0A6I6CWQ7</accession>
<dbReference type="Pfam" id="PF03349">
    <property type="entry name" value="Toluene_X"/>
    <property type="match status" value="1"/>
</dbReference>
<dbReference type="SUPFAM" id="SSF56935">
    <property type="entry name" value="Porins"/>
    <property type="match status" value="1"/>
</dbReference>
<keyword evidence="6" id="KW-0472">Membrane</keyword>
<evidence type="ECO:0000256" key="5">
    <source>
        <dbReference type="ARBA" id="ARBA00022729"/>
    </source>
</evidence>
<sequence length="454" mass="47354">MNRIHKTTLATAVSLSMAALGGQVQAAGFALMEKNATDLGQAYANLATGNGQASGMIGNPAAMTQIDGTAVSGGINYIRPSFELQAGATSQSAFGPTVGGLGGDAGESAAIPNASIVHQLNERTRVGVALTVPFGLATEYDEEWLGRYHGIESRIEVIDISPSISFDITPEWTVGGAINIQRAEAKLTSAINGGAACVGGGIAQGLDAATASAACASNGLVPGQSSSDGHVEIEGDDWSVGYTIGALWQPTDRTRVGLSYHSGIDHKLKGDADYTMPAALASSAAFADSPASAGLDLPASVSASLTHQFSDTVTGSLGLLWTGWSSFEELRVEQSGGREAVTTENWDDTLRIALGGEWEFAPRWTVRAGAAYDPTPVPSSEFRTARLPDADRTWGSVGLGYALNQHWSVDVGYTHIWLNDSSINNTTESSIPDTLRGQYEGEVDILGLQVNARF</sequence>
<dbReference type="AlphaFoldDB" id="A0A6I6CWQ7"/>
<dbReference type="PANTHER" id="PTHR35093:SF3">
    <property type="entry name" value="LONG-CHAIN FATTY ACID TRANSPORT PROTEIN"/>
    <property type="match status" value="1"/>
</dbReference>
<evidence type="ECO:0000313" key="10">
    <source>
        <dbReference type="Proteomes" id="UP000427716"/>
    </source>
</evidence>
<protein>
    <recommendedName>
        <fullName evidence="11">Transporter</fullName>
    </recommendedName>
</protein>
<evidence type="ECO:0000256" key="1">
    <source>
        <dbReference type="ARBA" id="ARBA00004571"/>
    </source>
</evidence>
<evidence type="ECO:0000313" key="9">
    <source>
        <dbReference type="EMBL" id="QGT78826.1"/>
    </source>
</evidence>
<gene>
    <name evidence="9" type="ORF">GM160_07905</name>
</gene>
<dbReference type="GO" id="GO:0015483">
    <property type="term" value="F:long-chain fatty acid transporting porin activity"/>
    <property type="evidence" value="ECO:0007669"/>
    <property type="project" value="TreeGrafter"/>
</dbReference>
<feature type="chain" id="PRO_5026216623" description="Transporter" evidence="8">
    <location>
        <begin position="27"/>
        <end position="454"/>
    </location>
</feature>
<evidence type="ECO:0000256" key="7">
    <source>
        <dbReference type="ARBA" id="ARBA00023237"/>
    </source>
</evidence>
<dbReference type="GO" id="GO:0009279">
    <property type="term" value="C:cell outer membrane"/>
    <property type="evidence" value="ECO:0007669"/>
    <property type="project" value="UniProtKB-SubCell"/>
</dbReference>
<evidence type="ECO:0000256" key="3">
    <source>
        <dbReference type="ARBA" id="ARBA00022452"/>
    </source>
</evidence>
<reference evidence="9 10" key="1">
    <citation type="submission" date="2019-11" db="EMBL/GenBank/DDBJ databases">
        <authorList>
            <person name="Zhang J."/>
            <person name="Sun C."/>
        </authorList>
    </citation>
    <scope>NUCLEOTIDE SEQUENCE [LARGE SCALE GENOMIC DNA]</scope>
    <source>
        <strain evidence="10">sp2</strain>
    </source>
</reference>
<dbReference type="PANTHER" id="PTHR35093">
    <property type="entry name" value="OUTER MEMBRANE PROTEIN NMB0088-RELATED"/>
    <property type="match status" value="1"/>
</dbReference>